<dbReference type="GO" id="GO:0016788">
    <property type="term" value="F:hydrolase activity, acting on ester bonds"/>
    <property type="evidence" value="ECO:0007669"/>
    <property type="project" value="InterPro"/>
</dbReference>
<protein>
    <submittedName>
        <fullName evidence="1">Uncharacterized protein</fullName>
    </submittedName>
</protein>
<accession>A0A1R3KP86</accession>
<dbReference type="SUPFAM" id="SSF48537">
    <property type="entry name" value="Phospholipase C/P1 nuclease"/>
    <property type="match status" value="1"/>
</dbReference>
<proteinExistence type="predicted"/>
<organism evidence="1 2">
    <name type="scientific">Corchorus olitorius</name>
    <dbReference type="NCBI Taxonomy" id="93759"/>
    <lineage>
        <taxon>Eukaryota</taxon>
        <taxon>Viridiplantae</taxon>
        <taxon>Streptophyta</taxon>
        <taxon>Embryophyta</taxon>
        <taxon>Tracheophyta</taxon>
        <taxon>Spermatophyta</taxon>
        <taxon>Magnoliopsida</taxon>
        <taxon>eudicotyledons</taxon>
        <taxon>Gunneridae</taxon>
        <taxon>Pentapetalae</taxon>
        <taxon>rosids</taxon>
        <taxon>malvids</taxon>
        <taxon>Malvales</taxon>
        <taxon>Malvaceae</taxon>
        <taxon>Grewioideae</taxon>
        <taxon>Apeibeae</taxon>
        <taxon>Corchorus</taxon>
    </lineage>
</organism>
<dbReference type="AlphaFoldDB" id="A0A1R3KP86"/>
<dbReference type="OrthoDB" id="441446at2759"/>
<reference evidence="2" key="1">
    <citation type="submission" date="2013-09" db="EMBL/GenBank/DDBJ databases">
        <title>Corchorus olitorius genome sequencing.</title>
        <authorList>
            <person name="Alam M."/>
            <person name="Haque M.S."/>
            <person name="Islam M.S."/>
            <person name="Emdad E.M."/>
            <person name="Islam M.M."/>
            <person name="Ahmed B."/>
            <person name="Halim A."/>
            <person name="Hossen Q.M.M."/>
            <person name="Hossain M.Z."/>
            <person name="Ahmed R."/>
            <person name="Khan M.M."/>
            <person name="Islam R."/>
            <person name="Rashid M.M."/>
            <person name="Khan S.A."/>
            <person name="Rahman M.S."/>
            <person name="Alam M."/>
            <person name="Yahiya A.S."/>
            <person name="Khan M.S."/>
            <person name="Azam M.S."/>
            <person name="Haque T."/>
            <person name="Lashkar M.Z.H."/>
            <person name="Akhand A.I."/>
            <person name="Morshed G."/>
            <person name="Roy S."/>
            <person name="Uddin K.S."/>
            <person name="Rabeya T."/>
            <person name="Hossain A.S."/>
            <person name="Chowdhury A."/>
            <person name="Snigdha A.R."/>
            <person name="Mortoza M.S."/>
            <person name="Matin S.A."/>
            <person name="Hoque S.M.E."/>
            <person name="Islam M.K."/>
            <person name="Roy D.K."/>
            <person name="Haider R."/>
            <person name="Moosa M.M."/>
            <person name="Elias S.M."/>
            <person name="Hasan A.M."/>
            <person name="Jahan S."/>
            <person name="Shafiuddin M."/>
            <person name="Mahmood N."/>
            <person name="Shommy N.S."/>
        </authorList>
    </citation>
    <scope>NUCLEOTIDE SEQUENCE [LARGE SCALE GENOMIC DNA]</scope>
    <source>
        <strain evidence="2">cv. O-4</strain>
    </source>
</reference>
<dbReference type="STRING" id="93759.A0A1R3KP86"/>
<gene>
    <name evidence="1" type="ORF">COLO4_06018</name>
</gene>
<evidence type="ECO:0000313" key="2">
    <source>
        <dbReference type="Proteomes" id="UP000187203"/>
    </source>
</evidence>
<keyword evidence="2" id="KW-1185">Reference proteome</keyword>
<name>A0A1R3KP86_9ROSI</name>
<dbReference type="EMBL" id="AWUE01012567">
    <property type="protein sequence ID" value="OMP08890.1"/>
    <property type="molecule type" value="Genomic_DNA"/>
</dbReference>
<dbReference type="Proteomes" id="UP000187203">
    <property type="component" value="Unassembled WGS sequence"/>
</dbReference>
<dbReference type="InterPro" id="IPR008947">
    <property type="entry name" value="PLipase_C/P1_nuclease_dom_sf"/>
</dbReference>
<comment type="caution">
    <text evidence="1">The sequence shown here is derived from an EMBL/GenBank/DDBJ whole genome shotgun (WGS) entry which is preliminary data.</text>
</comment>
<evidence type="ECO:0000313" key="1">
    <source>
        <dbReference type="EMBL" id="OMP08890.1"/>
    </source>
</evidence>
<sequence>MTEALLFLSHFMGDIHQVWDREIVLTALADYYEKNLDSLQEEGEELQPPAKKRK</sequence>